<feature type="domain" description="AB hydrolase-1" evidence="2">
    <location>
        <begin position="89"/>
        <end position="339"/>
    </location>
</feature>
<reference evidence="4" key="1">
    <citation type="journal article" date="2019" name="Int. J. Syst. Evol. Microbiol.">
        <title>The Global Catalogue of Microorganisms (GCM) 10K type strain sequencing project: providing services to taxonomists for standard genome sequencing and annotation.</title>
        <authorList>
            <consortium name="The Broad Institute Genomics Platform"/>
            <consortium name="The Broad Institute Genome Sequencing Center for Infectious Disease"/>
            <person name="Wu L."/>
            <person name="Ma J."/>
        </authorList>
    </citation>
    <scope>NUCLEOTIDE SEQUENCE [LARGE SCALE GENOMIC DNA]</scope>
    <source>
        <strain evidence="4">JCM 16546</strain>
    </source>
</reference>
<evidence type="ECO:0000256" key="1">
    <source>
        <dbReference type="ARBA" id="ARBA00022801"/>
    </source>
</evidence>
<dbReference type="SUPFAM" id="SSF53474">
    <property type="entry name" value="alpha/beta-Hydrolases"/>
    <property type="match status" value="1"/>
</dbReference>
<dbReference type="GO" id="GO:0016787">
    <property type="term" value="F:hydrolase activity"/>
    <property type="evidence" value="ECO:0007669"/>
    <property type="project" value="UniProtKB-KW"/>
</dbReference>
<dbReference type="InterPro" id="IPR000073">
    <property type="entry name" value="AB_hydrolase_1"/>
</dbReference>
<keyword evidence="4" id="KW-1185">Reference proteome</keyword>
<dbReference type="InterPro" id="IPR029058">
    <property type="entry name" value="AB_hydrolase_fold"/>
</dbReference>
<dbReference type="PRINTS" id="PR00412">
    <property type="entry name" value="EPOXHYDRLASE"/>
</dbReference>
<dbReference type="Gene3D" id="3.40.50.1820">
    <property type="entry name" value="alpha/beta hydrolase"/>
    <property type="match status" value="1"/>
</dbReference>
<gene>
    <name evidence="3" type="ORF">GCM10022202_27020</name>
</gene>
<keyword evidence="1 3" id="KW-0378">Hydrolase</keyword>
<evidence type="ECO:0000259" key="2">
    <source>
        <dbReference type="Pfam" id="PF00561"/>
    </source>
</evidence>
<name>A0ABP7BPM6_9MICO</name>
<evidence type="ECO:0000313" key="4">
    <source>
        <dbReference type="Proteomes" id="UP001410795"/>
    </source>
</evidence>
<sequence>MSNAPSRWISRRARSAAAVIAALSLGALTGIPIGAGLADAPTASGAVEATSDRHDAATRDDAAFNRQFEHKFATVDDVRMHYVTGGEGPPLVLIHGWPQTWFEWRDIMPALAEHRTVYAIDLPGLGDSYGSPRSFDKKTLAQYVHGLLVDELGLDAVDLVAHDLGAGVGFQYATQFPDAVTSYIHMDYPLPSSVALPAAQYRTFSWHMSFNSQPALPEQLVDDRQDVREYLEEFYTQVAFGGAAFGGDRSTPPFTSATIDEFTRTYSRPDVLSNGFELYRTLEQDQLDNDGVTVSVPTKLVTATGSLASAEHTITPLFDDLREAVEIPDSGHWLPEENPEAVIHEILSFILD</sequence>
<evidence type="ECO:0000313" key="3">
    <source>
        <dbReference type="EMBL" id="GAA3663772.1"/>
    </source>
</evidence>
<dbReference type="RefSeq" id="WP_221860700.1">
    <property type="nucleotide sequence ID" value="NZ_BAAAYV010000015.1"/>
</dbReference>
<comment type="caution">
    <text evidence="3">The sequence shown here is derived from an EMBL/GenBank/DDBJ whole genome shotgun (WGS) entry which is preliminary data.</text>
</comment>
<dbReference type="PANTHER" id="PTHR43329">
    <property type="entry name" value="EPOXIDE HYDROLASE"/>
    <property type="match status" value="1"/>
</dbReference>
<dbReference type="InterPro" id="IPR000639">
    <property type="entry name" value="Epox_hydrolase-like"/>
</dbReference>
<protein>
    <submittedName>
        <fullName evidence="3">Alpha/beta hydrolase</fullName>
    </submittedName>
</protein>
<dbReference type="EMBL" id="BAAAYV010000015">
    <property type="protein sequence ID" value="GAA3663772.1"/>
    <property type="molecule type" value="Genomic_DNA"/>
</dbReference>
<organism evidence="3 4">
    <name type="scientific">Microbacterium marinilacus</name>
    <dbReference type="NCBI Taxonomy" id="415209"/>
    <lineage>
        <taxon>Bacteria</taxon>
        <taxon>Bacillati</taxon>
        <taxon>Actinomycetota</taxon>
        <taxon>Actinomycetes</taxon>
        <taxon>Micrococcales</taxon>
        <taxon>Microbacteriaceae</taxon>
        <taxon>Microbacterium</taxon>
    </lineage>
</organism>
<accession>A0ABP7BPM6</accession>
<proteinExistence type="predicted"/>
<dbReference type="Pfam" id="PF00561">
    <property type="entry name" value="Abhydrolase_1"/>
    <property type="match status" value="1"/>
</dbReference>
<dbReference type="Proteomes" id="UP001410795">
    <property type="component" value="Unassembled WGS sequence"/>
</dbReference>